<gene>
    <name evidence="2" type="ORF">RS83_01971</name>
</gene>
<evidence type="ECO:0000256" key="1">
    <source>
        <dbReference type="SAM" id="Phobius"/>
    </source>
</evidence>
<sequence>MTETPSQEDPEVEEIAADLRRERLLVTQALVAAGVVVVIVIVRELFLR</sequence>
<accession>A0A0F0L822</accession>
<keyword evidence="1" id="KW-0472">Membrane</keyword>
<protein>
    <submittedName>
        <fullName evidence="2">Uncharacterized protein</fullName>
    </submittedName>
</protein>
<dbReference type="AlphaFoldDB" id="A0A0F0L822"/>
<dbReference type="EMBL" id="JYIW01000024">
    <property type="protein sequence ID" value="KJL29342.1"/>
    <property type="molecule type" value="Genomic_DNA"/>
</dbReference>
<name>A0A0F0L822_9MICO</name>
<keyword evidence="1" id="KW-1133">Transmembrane helix</keyword>
<reference evidence="2 3" key="1">
    <citation type="submission" date="2015-02" db="EMBL/GenBank/DDBJ databases">
        <title>Draft genome sequences of ten Microbacterium spp. with emphasis on heavy metal contaminated environments.</title>
        <authorList>
            <person name="Corretto E."/>
        </authorList>
    </citation>
    <scope>NUCLEOTIDE SEQUENCE [LARGE SCALE GENOMIC DNA]</scope>
    <source>
        <strain evidence="2 3">BEL4b</strain>
    </source>
</reference>
<comment type="caution">
    <text evidence="2">The sequence shown here is derived from an EMBL/GenBank/DDBJ whole genome shotgun (WGS) entry which is preliminary data.</text>
</comment>
<organism evidence="2 3">
    <name type="scientific">Microbacterium oxydans</name>
    <dbReference type="NCBI Taxonomy" id="82380"/>
    <lineage>
        <taxon>Bacteria</taxon>
        <taxon>Bacillati</taxon>
        <taxon>Actinomycetota</taxon>
        <taxon>Actinomycetes</taxon>
        <taxon>Micrococcales</taxon>
        <taxon>Microbacteriaceae</taxon>
        <taxon>Microbacterium</taxon>
    </lineage>
</organism>
<keyword evidence="1" id="KW-0812">Transmembrane</keyword>
<feature type="transmembrane region" description="Helical" evidence="1">
    <location>
        <begin position="25"/>
        <end position="46"/>
    </location>
</feature>
<proteinExistence type="predicted"/>
<evidence type="ECO:0000313" key="2">
    <source>
        <dbReference type="EMBL" id="KJL29342.1"/>
    </source>
</evidence>
<dbReference type="PATRIC" id="fig|82380.11.peg.2007"/>
<evidence type="ECO:0000313" key="3">
    <source>
        <dbReference type="Proteomes" id="UP000033640"/>
    </source>
</evidence>
<dbReference type="RefSeq" id="WP_197072100.1">
    <property type="nucleotide sequence ID" value="NZ_JYIW01000024.1"/>
</dbReference>
<dbReference type="Proteomes" id="UP000033640">
    <property type="component" value="Unassembled WGS sequence"/>
</dbReference>